<feature type="region of interest" description="Disordered" evidence="1">
    <location>
        <begin position="973"/>
        <end position="1003"/>
    </location>
</feature>
<evidence type="ECO:0000313" key="3">
    <source>
        <dbReference type="Proteomes" id="UP000613740"/>
    </source>
</evidence>
<feature type="compositionally biased region" description="Low complexity" evidence="1">
    <location>
        <begin position="241"/>
        <end position="273"/>
    </location>
</feature>
<name>A0A835SUU0_9CHLO</name>
<organism evidence="2 3">
    <name type="scientific">Chlamydomonas schloesseri</name>
    <dbReference type="NCBI Taxonomy" id="2026947"/>
    <lineage>
        <taxon>Eukaryota</taxon>
        <taxon>Viridiplantae</taxon>
        <taxon>Chlorophyta</taxon>
        <taxon>core chlorophytes</taxon>
        <taxon>Chlorophyceae</taxon>
        <taxon>CS clade</taxon>
        <taxon>Chlamydomonadales</taxon>
        <taxon>Chlamydomonadaceae</taxon>
        <taxon>Chlamydomonas</taxon>
    </lineage>
</organism>
<dbReference type="Proteomes" id="UP000613740">
    <property type="component" value="Unassembled WGS sequence"/>
</dbReference>
<proteinExistence type="predicted"/>
<feature type="compositionally biased region" description="Low complexity" evidence="1">
    <location>
        <begin position="107"/>
        <end position="119"/>
    </location>
</feature>
<gene>
    <name evidence="2" type="ORF">HYH02_013160</name>
</gene>
<feature type="region of interest" description="Disordered" evidence="1">
    <location>
        <begin position="737"/>
        <end position="757"/>
    </location>
</feature>
<feature type="region of interest" description="Disordered" evidence="1">
    <location>
        <begin position="85"/>
        <end position="149"/>
    </location>
</feature>
<evidence type="ECO:0000256" key="1">
    <source>
        <dbReference type="SAM" id="MobiDB-lite"/>
    </source>
</evidence>
<protein>
    <submittedName>
        <fullName evidence="2">Uncharacterized protein</fullName>
    </submittedName>
</protein>
<dbReference type="EMBL" id="JAEHOD010000070">
    <property type="protein sequence ID" value="KAG2431942.1"/>
    <property type="molecule type" value="Genomic_DNA"/>
</dbReference>
<feature type="region of interest" description="Disordered" evidence="1">
    <location>
        <begin position="486"/>
        <end position="548"/>
    </location>
</feature>
<feature type="compositionally biased region" description="Low complexity" evidence="1">
    <location>
        <begin position="497"/>
        <end position="516"/>
    </location>
</feature>
<sequence>MPPPVARVTSFSVDIEDWHSCTPSDDDAYQEALERNSNASFFTCRTHAPSSVVSAAQNEPESPTRLQDAEAALAGLVPESLSEAKLQHAAPALEPSDTPAAKKTKSAALPPTASAAGAPRSKPAPTRRTTPLRSASLRTTCSPSPAAAGDSAAVNIDTAAAPAAAISDAEATLVRVHIIPRPDDTGVQLQILPSVLCLFGSVPFPAPSASSLDFAAALLLQAGGRSEAVSSAGGAALTPAPSVGSGAATGASPAAQAAVPPQASEGGASAAGEDPIELKDQSSKVRRGAAAGKATAGGSSDKNAQAAGLDLRKSQAAFPGSMLLKRIFSGFNGNNASNSNTGSMPAAAASAGIGTAAAAPPPASVQELGAELLAARGCCAADGQLAGAAAASATVVAGYVQAAAAGAGSVPASPGAGISVGTADAAAAEAEAAAAVHRMSTDMFRNVLRASGGGGGADVASPGGKVLRSPRDTAFSSAAAAAKAAAVTASPRQRDQAPAAHAADTGSAADGSSTASCKNAQAATPARTSNPAGGAGTGEGSPCKDEQSEPGVAALALLAGLATPPAPQVPASIRTDGGAGLAAAGSLEMLAPGQSGDMSEGGGLPMPDLEKCESPVMAKAAASSGGSKLPGGSPPPLPAVPLAAAVSEEVADAEEVTLSVAQEPEQAAAAAEAQGAPVLPVPTSAAGAEAAVAESGATASPRTVSKKAYGTVANVVRKMVPGFRDSALMALASSTEAAAAPTPPPPRPPVAPRAAKVPAGPKAAAPVTAAVTVAGVEAAAPEAKEAPQGQADGAVQSPGAPMFIFGQEQPKTAKTPVIRPRPISAKPPAASPAGGAGEPTTPVDAAGRKRKSELEDLPIAKMPVSAGKTASTSGVGVISPGGSTAPEAPSPLPAATAAPKSAAEVPVVAPAPSAKQAEAAAPRDIAADASSTATEAAPQATVEPVRAPLRHSVTSEIEEVTLAPQPVPAAQPVAPAAQAQALEAQPAVQQPPVKPAAAGEGKKPTSGGLFACFGCFKA</sequence>
<feature type="compositionally biased region" description="Low complexity" evidence="1">
    <location>
        <begin position="973"/>
        <end position="998"/>
    </location>
</feature>
<feature type="compositionally biased region" description="Low complexity" evidence="1">
    <location>
        <begin position="818"/>
        <end position="833"/>
    </location>
</feature>
<evidence type="ECO:0000313" key="2">
    <source>
        <dbReference type="EMBL" id="KAG2431942.1"/>
    </source>
</evidence>
<feature type="compositionally biased region" description="Polar residues" evidence="1">
    <location>
        <begin position="127"/>
        <end position="141"/>
    </location>
</feature>
<feature type="region of interest" description="Disordered" evidence="1">
    <location>
        <begin position="241"/>
        <end position="307"/>
    </location>
</feature>
<feature type="compositionally biased region" description="Low complexity" evidence="1">
    <location>
        <begin position="288"/>
        <end position="298"/>
    </location>
</feature>
<feature type="compositionally biased region" description="Polar residues" evidence="1">
    <location>
        <begin position="517"/>
        <end position="531"/>
    </location>
</feature>
<dbReference type="OrthoDB" id="553325at2759"/>
<feature type="region of interest" description="Disordered" evidence="1">
    <location>
        <begin position="818"/>
        <end position="897"/>
    </location>
</feature>
<feature type="region of interest" description="Disordered" evidence="1">
    <location>
        <begin position="915"/>
        <end position="944"/>
    </location>
</feature>
<accession>A0A835SUU0</accession>
<feature type="compositionally biased region" description="Pro residues" evidence="1">
    <location>
        <begin position="741"/>
        <end position="751"/>
    </location>
</feature>
<comment type="caution">
    <text evidence="2">The sequence shown here is derived from an EMBL/GenBank/DDBJ whole genome shotgun (WGS) entry which is preliminary data.</text>
</comment>
<feature type="region of interest" description="Disordered" evidence="1">
    <location>
        <begin position="452"/>
        <end position="471"/>
    </location>
</feature>
<feature type="compositionally biased region" description="Low complexity" evidence="1">
    <location>
        <begin position="915"/>
        <end position="937"/>
    </location>
</feature>
<dbReference type="AlphaFoldDB" id="A0A835SUU0"/>
<reference evidence="2" key="1">
    <citation type="journal article" date="2020" name="bioRxiv">
        <title>Comparative genomics of Chlamydomonas.</title>
        <authorList>
            <person name="Craig R.J."/>
            <person name="Hasan A.R."/>
            <person name="Ness R.W."/>
            <person name="Keightley P.D."/>
        </authorList>
    </citation>
    <scope>NUCLEOTIDE SEQUENCE</scope>
    <source>
        <strain evidence="2">CCAP 11/173</strain>
    </source>
</reference>
<keyword evidence="3" id="KW-1185">Reference proteome</keyword>